<dbReference type="EMBL" id="JBHFFA010000006">
    <property type="protein sequence ID" value="KAL2623240.1"/>
    <property type="molecule type" value="Genomic_DNA"/>
</dbReference>
<reference evidence="3 4" key="1">
    <citation type="submission" date="2024-09" db="EMBL/GenBank/DDBJ databases">
        <title>Chromosome-scale assembly of Riccia fluitans.</title>
        <authorList>
            <person name="Paukszto L."/>
            <person name="Sawicki J."/>
            <person name="Karawczyk K."/>
            <person name="Piernik-Szablinska J."/>
            <person name="Szczecinska M."/>
            <person name="Mazdziarz M."/>
        </authorList>
    </citation>
    <scope>NUCLEOTIDE SEQUENCE [LARGE SCALE GENOMIC DNA]</scope>
    <source>
        <strain evidence="3">Rf_01</strain>
        <tissue evidence="3">Aerial parts of the thallus</tissue>
    </source>
</reference>
<feature type="compositionally biased region" description="Basic residues" evidence="1">
    <location>
        <begin position="105"/>
        <end position="116"/>
    </location>
</feature>
<accession>A0ABD1Y9L5</accession>
<evidence type="ECO:0000313" key="3">
    <source>
        <dbReference type="EMBL" id="KAL2623240.1"/>
    </source>
</evidence>
<keyword evidence="2" id="KW-0472">Membrane</keyword>
<dbReference type="AlphaFoldDB" id="A0ABD1Y9L5"/>
<proteinExistence type="predicted"/>
<evidence type="ECO:0000313" key="4">
    <source>
        <dbReference type="Proteomes" id="UP001605036"/>
    </source>
</evidence>
<feature type="transmembrane region" description="Helical" evidence="2">
    <location>
        <begin position="12"/>
        <end position="30"/>
    </location>
</feature>
<keyword evidence="2" id="KW-1133">Transmembrane helix</keyword>
<name>A0ABD1Y9L5_9MARC</name>
<evidence type="ECO:0000256" key="2">
    <source>
        <dbReference type="SAM" id="Phobius"/>
    </source>
</evidence>
<comment type="caution">
    <text evidence="3">The sequence shown here is derived from an EMBL/GenBank/DDBJ whole genome shotgun (WGS) entry which is preliminary data.</text>
</comment>
<keyword evidence="2" id="KW-0812">Transmembrane</keyword>
<evidence type="ECO:0000256" key="1">
    <source>
        <dbReference type="SAM" id="MobiDB-lite"/>
    </source>
</evidence>
<evidence type="ECO:0008006" key="5">
    <source>
        <dbReference type="Google" id="ProtNLM"/>
    </source>
</evidence>
<feature type="region of interest" description="Disordered" evidence="1">
    <location>
        <begin position="102"/>
        <end position="122"/>
    </location>
</feature>
<protein>
    <recommendedName>
        <fullName evidence="5">Transmembrane protein</fullName>
    </recommendedName>
</protein>
<keyword evidence="4" id="KW-1185">Reference proteome</keyword>
<feature type="region of interest" description="Disordered" evidence="1">
    <location>
        <begin position="61"/>
        <end position="83"/>
    </location>
</feature>
<organism evidence="3 4">
    <name type="scientific">Riccia fluitans</name>
    <dbReference type="NCBI Taxonomy" id="41844"/>
    <lineage>
        <taxon>Eukaryota</taxon>
        <taxon>Viridiplantae</taxon>
        <taxon>Streptophyta</taxon>
        <taxon>Embryophyta</taxon>
        <taxon>Marchantiophyta</taxon>
        <taxon>Marchantiopsida</taxon>
        <taxon>Marchantiidae</taxon>
        <taxon>Marchantiales</taxon>
        <taxon>Ricciaceae</taxon>
        <taxon>Riccia</taxon>
    </lineage>
</organism>
<gene>
    <name evidence="3" type="ORF">R1flu_003445</name>
</gene>
<sequence length="169" mass="18950">MKTNSSTRAPILLFPDGILVFSGLIARVFVRHRARVITETLLREKRESLCERREGKKLALVSGEMREGRGNTSSNPSRSRGKRAGVLWEKTSWSMSLLSIGTQGRWRRRRKKKKKGRSEPGKKIKGADVLSFFLLRRGWTTTHGSGAERKGAVLFILTSIRNCAGGRVA</sequence>
<dbReference type="Proteomes" id="UP001605036">
    <property type="component" value="Unassembled WGS sequence"/>
</dbReference>